<dbReference type="RefSeq" id="WP_343053852.1">
    <property type="nucleotide sequence ID" value="NZ_JACHWU010000002.1"/>
</dbReference>
<dbReference type="InterPro" id="IPR009075">
    <property type="entry name" value="AcylCo_DH/oxidase_C"/>
</dbReference>
<comment type="caution">
    <text evidence="10">The sequence shown here is derived from an EMBL/GenBank/DDBJ whole genome shotgun (WGS) entry which is preliminary data.</text>
</comment>
<keyword evidence="4 6" id="KW-0274">FAD</keyword>
<comment type="similarity">
    <text evidence="2 6">Belongs to the acyl-CoA dehydrogenase family.</text>
</comment>
<evidence type="ECO:0000259" key="7">
    <source>
        <dbReference type="Pfam" id="PF00441"/>
    </source>
</evidence>
<evidence type="ECO:0000256" key="3">
    <source>
        <dbReference type="ARBA" id="ARBA00022630"/>
    </source>
</evidence>
<dbReference type="Gene3D" id="1.20.140.10">
    <property type="entry name" value="Butyryl-CoA Dehydrogenase, subunit A, domain 3"/>
    <property type="match status" value="1"/>
</dbReference>
<dbReference type="PANTHER" id="PTHR48083:SF2">
    <property type="entry name" value="MEDIUM-CHAIN SPECIFIC ACYL-COA DEHYDROGENASE, MITOCHONDRIAL"/>
    <property type="match status" value="1"/>
</dbReference>
<dbReference type="InterPro" id="IPR013786">
    <property type="entry name" value="AcylCoA_DH/ox_N"/>
</dbReference>
<protein>
    <submittedName>
        <fullName evidence="10">Acyl-CoA dehydrogenase</fullName>
        <ecNumber evidence="10">1.3.8.7</ecNumber>
    </submittedName>
</protein>
<keyword evidence="11" id="KW-1185">Reference proteome</keyword>
<evidence type="ECO:0000256" key="5">
    <source>
        <dbReference type="ARBA" id="ARBA00023002"/>
    </source>
</evidence>
<dbReference type="Pfam" id="PF00441">
    <property type="entry name" value="Acyl-CoA_dh_1"/>
    <property type="match status" value="1"/>
</dbReference>
<sequence>MASEQLFDLSDGHRAIQKVARDVAAAVEPFAAEADESSGVHERTAAVLRESGLARQVVPAGYGGESETLDPLALAVVREALMYSSAHLDSLFGMQGVGSYSLSVGGSDEMKAEWLPKVAALEAIAGLALTEPDVGSDLRAITTTIERRGGDLVVRGRKSFITNGGAASFYCVLGKEDDGYSMVLVPASSAGLTAEQGADIIAPHILGELTFDDVVVPETHRLGEPGKAFSLMLQTLAVFRVTVAGSGVGLGQAAVDEATAHATTRTQFGRPLLELGAVGQNIASSWADVESARAMTYRAASLARTDPLSHLDHSSIAKVVATEAAGRAADRAVQSMGRFGLVRGSKIERLYRNARPLRVYEGATEVLLDSLARRLGKEAAKKQAGKKVS</sequence>
<name>A0A839S204_9PSEU</name>
<dbReference type="GO" id="GO:0050660">
    <property type="term" value="F:flavin adenine dinucleotide binding"/>
    <property type="evidence" value="ECO:0007669"/>
    <property type="project" value="InterPro"/>
</dbReference>
<dbReference type="GO" id="GO:0005737">
    <property type="term" value="C:cytoplasm"/>
    <property type="evidence" value="ECO:0007669"/>
    <property type="project" value="TreeGrafter"/>
</dbReference>
<keyword evidence="3 6" id="KW-0285">Flavoprotein</keyword>
<organism evidence="10 11">
    <name type="scientific">Prauserella isguenensis</name>
    <dbReference type="NCBI Taxonomy" id="1470180"/>
    <lineage>
        <taxon>Bacteria</taxon>
        <taxon>Bacillati</taxon>
        <taxon>Actinomycetota</taxon>
        <taxon>Actinomycetes</taxon>
        <taxon>Pseudonocardiales</taxon>
        <taxon>Pseudonocardiaceae</taxon>
        <taxon>Prauserella</taxon>
    </lineage>
</organism>
<feature type="domain" description="Acyl-CoA dehydrogenase/oxidase C-terminal" evidence="7">
    <location>
        <begin position="229"/>
        <end position="375"/>
    </location>
</feature>
<evidence type="ECO:0000313" key="10">
    <source>
        <dbReference type="EMBL" id="MBB3051422.1"/>
    </source>
</evidence>
<dbReference type="Proteomes" id="UP000550714">
    <property type="component" value="Unassembled WGS sequence"/>
</dbReference>
<evidence type="ECO:0000259" key="8">
    <source>
        <dbReference type="Pfam" id="PF02770"/>
    </source>
</evidence>
<feature type="domain" description="Acyl-CoA dehydrogenase/oxidase N-terminal" evidence="9">
    <location>
        <begin position="11"/>
        <end position="121"/>
    </location>
</feature>
<evidence type="ECO:0000313" key="11">
    <source>
        <dbReference type="Proteomes" id="UP000550714"/>
    </source>
</evidence>
<evidence type="ECO:0000256" key="2">
    <source>
        <dbReference type="ARBA" id="ARBA00009347"/>
    </source>
</evidence>
<dbReference type="Gene3D" id="1.10.540.10">
    <property type="entry name" value="Acyl-CoA dehydrogenase/oxidase, N-terminal domain"/>
    <property type="match status" value="1"/>
</dbReference>
<evidence type="ECO:0000256" key="6">
    <source>
        <dbReference type="RuleBase" id="RU362125"/>
    </source>
</evidence>
<dbReference type="GO" id="GO:0033539">
    <property type="term" value="P:fatty acid beta-oxidation using acyl-CoA dehydrogenase"/>
    <property type="evidence" value="ECO:0007669"/>
    <property type="project" value="TreeGrafter"/>
</dbReference>
<dbReference type="InterPro" id="IPR036250">
    <property type="entry name" value="AcylCo_DH-like_C"/>
</dbReference>
<dbReference type="InterPro" id="IPR006091">
    <property type="entry name" value="Acyl-CoA_Oxase/DH_mid-dom"/>
</dbReference>
<feature type="domain" description="Acyl-CoA oxidase/dehydrogenase middle" evidence="8">
    <location>
        <begin position="127"/>
        <end position="214"/>
    </location>
</feature>
<dbReference type="InterPro" id="IPR037069">
    <property type="entry name" value="AcylCoA_DH/ox_N_sf"/>
</dbReference>
<dbReference type="Pfam" id="PF02771">
    <property type="entry name" value="Acyl-CoA_dh_N"/>
    <property type="match status" value="1"/>
</dbReference>
<dbReference type="CDD" id="cd00567">
    <property type="entry name" value="ACAD"/>
    <property type="match status" value="1"/>
</dbReference>
<dbReference type="InterPro" id="IPR046373">
    <property type="entry name" value="Acyl-CoA_Oxase/DH_mid-dom_sf"/>
</dbReference>
<dbReference type="Pfam" id="PF02770">
    <property type="entry name" value="Acyl-CoA_dh_M"/>
    <property type="match status" value="1"/>
</dbReference>
<dbReference type="GO" id="GO:0070991">
    <property type="term" value="F:medium-chain fatty acyl-CoA dehydrogenase activity"/>
    <property type="evidence" value="ECO:0007669"/>
    <property type="project" value="UniProtKB-EC"/>
</dbReference>
<accession>A0A839S204</accession>
<gene>
    <name evidence="10" type="ORF">FHS23_002445</name>
</gene>
<dbReference type="AlphaFoldDB" id="A0A839S204"/>
<reference evidence="10 11" key="1">
    <citation type="submission" date="2020-08" db="EMBL/GenBank/DDBJ databases">
        <title>Genomic Encyclopedia of Type Strains, Phase III (KMG-III): the genomes of soil and plant-associated and newly described type strains.</title>
        <authorList>
            <person name="Whitman W."/>
        </authorList>
    </citation>
    <scope>NUCLEOTIDE SEQUENCE [LARGE SCALE GENOMIC DNA]</scope>
    <source>
        <strain evidence="10 11">CECT 8577</strain>
    </source>
</reference>
<dbReference type="SUPFAM" id="SSF47203">
    <property type="entry name" value="Acyl-CoA dehydrogenase C-terminal domain-like"/>
    <property type="match status" value="1"/>
</dbReference>
<evidence type="ECO:0000256" key="1">
    <source>
        <dbReference type="ARBA" id="ARBA00001974"/>
    </source>
</evidence>
<dbReference type="PIRSF" id="PIRSF016578">
    <property type="entry name" value="HsaA"/>
    <property type="match status" value="1"/>
</dbReference>
<dbReference type="PANTHER" id="PTHR48083">
    <property type="entry name" value="MEDIUM-CHAIN SPECIFIC ACYL-COA DEHYDROGENASE, MITOCHONDRIAL-RELATED"/>
    <property type="match status" value="1"/>
</dbReference>
<dbReference type="SUPFAM" id="SSF56645">
    <property type="entry name" value="Acyl-CoA dehydrogenase NM domain-like"/>
    <property type="match status" value="1"/>
</dbReference>
<keyword evidence="5 6" id="KW-0560">Oxidoreductase</keyword>
<dbReference type="Gene3D" id="2.40.110.10">
    <property type="entry name" value="Butyryl-CoA Dehydrogenase, subunit A, domain 2"/>
    <property type="match status" value="1"/>
</dbReference>
<proteinExistence type="inferred from homology"/>
<evidence type="ECO:0000256" key="4">
    <source>
        <dbReference type="ARBA" id="ARBA00022827"/>
    </source>
</evidence>
<dbReference type="EC" id="1.3.8.7" evidence="10"/>
<dbReference type="EMBL" id="JACHWU010000002">
    <property type="protein sequence ID" value="MBB3051422.1"/>
    <property type="molecule type" value="Genomic_DNA"/>
</dbReference>
<dbReference type="InterPro" id="IPR009100">
    <property type="entry name" value="AcylCoA_DH/oxidase_NM_dom_sf"/>
</dbReference>
<evidence type="ECO:0000259" key="9">
    <source>
        <dbReference type="Pfam" id="PF02771"/>
    </source>
</evidence>
<dbReference type="InterPro" id="IPR050741">
    <property type="entry name" value="Acyl-CoA_dehydrogenase"/>
</dbReference>
<comment type="cofactor">
    <cofactor evidence="1 6">
        <name>FAD</name>
        <dbReference type="ChEBI" id="CHEBI:57692"/>
    </cofactor>
</comment>